<keyword evidence="2" id="KW-0482">Metalloprotease</keyword>
<sequence>MKVLLILVLCTAEALPAPKFCLSPSVDPPKEQGPEANETDLGVYFIYDENFRVKSNDQGQPTVVEYLLTLLNAAQLRFLDVERIRIVLSLVGAQKIQLTKQHTDYVKNIGRGRAQLNARSILEYIKEHFLKHKSSYQEGDVVIFISGIMLYRVPNEPYMWTGGPTIGGACGDDRVGLIHDDGQSFKDVNDLAQNIAFLLGATRDTLWSASHSQARLGFLTSAIGGGPRYGFSPESKKALLKFYEKNKDTSCWKEPPANRLTQKNTELLLPVNILKKYSLSYLHTCQIAYKMHPCTKQETNKTGTVPCYSFCCGQNAELHHRQPRTAEYDGTPCKTNGICVSGKCVMLPTNDMAAGQ</sequence>
<organism evidence="2">
    <name type="scientific">Ixodes ricinus</name>
    <name type="common">Common tick</name>
    <name type="synonym">Acarus ricinus</name>
    <dbReference type="NCBI Taxonomy" id="34613"/>
    <lineage>
        <taxon>Eukaryota</taxon>
        <taxon>Metazoa</taxon>
        <taxon>Ecdysozoa</taxon>
        <taxon>Arthropoda</taxon>
        <taxon>Chelicerata</taxon>
        <taxon>Arachnida</taxon>
        <taxon>Acari</taxon>
        <taxon>Parasitiformes</taxon>
        <taxon>Ixodida</taxon>
        <taxon>Ixodoidea</taxon>
        <taxon>Ixodidae</taxon>
        <taxon>Ixodinae</taxon>
        <taxon>Ixodes</taxon>
    </lineage>
</organism>
<dbReference type="GO" id="GO:0008237">
    <property type="term" value="F:metallopeptidase activity"/>
    <property type="evidence" value="ECO:0007669"/>
    <property type="project" value="UniProtKB-KW"/>
</dbReference>
<name>A0A6B0VBV6_IXORI</name>
<feature type="signal peptide" evidence="1">
    <location>
        <begin position="1"/>
        <end position="16"/>
    </location>
</feature>
<reference evidence="2" key="1">
    <citation type="submission" date="2019-12" db="EMBL/GenBank/DDBJ databases">
        <title>An insight into the sialome of adult female Ixodes ricinus ticks feeding for 6 days.</title>
        <authorList>
            <person name="Perner J."/>
            <person name="Ribeiro J.M.C."/>
        </authorList>
    </citation>
    <scope>NUCLEOTIDE SEQUENCE</scope>
    <source>
        <strain evidence="2">Semi-engorged</strain>
        <tissue evidence="2">Salivary glands</tissue>
    </source>
</reference>
<evidence type="ECO:0000313" key="2">
    <source>
        <dbReference type="EMBL" id="MXU98698.1"/>
    </source>
</evidence>
<protein>
    <submittedName>
        <fullName evidence="2">Putative secreted metalloprotease</fullName>
    </submittedName>
</protein>
<feature type="chain" id="PRO_5025509509" evidence="1">
    <location>
        <begin position="17"/>
        <end position="356"/>
    </location>
</feature>
<keyword evidence="2" id="KW-0378">Hydrolase</keyword>
<accession>A0A6B0VBV6</accession>
<dbReference type="EMBL" id="GIFC01016615">
    <property type="protein sequence ID" value="MXU98698.1"/>
    <property type="molecule type" value="Transcribed_RNA"/>
</dbReference>
<keyword evidence="1" id="KW-0732">Signal</keyword>
<dbReference type="AlphaFoldDB" id="A0A6B0VBV6"/>
<keyword evidence="2" id="KW-0645">Protease</keyword>
<dbReference type="InterPro" id="IPR024079">
    <property type="entry name" value="MetalloPept_cat_dom_sf"/>
</dbReference>
<dbReference type="GO" id="GO:0006508">
    <property type="term" value="P:proteolysis"/>
    <property type="evidence" value="ECO:0007669"/>
    <property type="project" value="UniProtKB-KW"/>
</dbReference>
<proteinExistence type="predicted"/>
<evidence type="ECO:0000256" key="1">
    <source>
        <dbReference type="SAM" id="SignalP"/>
    </source>
</evidence>
<dbReference type="Gene3D" id="3.40.390.10">
    <property type="entry name" value="Collagenase (Catalytic Domain)"/>
    <property type="match status" value="1"/>
</dbReference>